<dbReference type="Proteomes" id="UP000501891">
    <property type="component" value="Chromosome"/>
</dbReference>
<accession>A0A858R8C3</accession>
<protein>
    <submittedName>
        <fullName evidence="4">GNAT family N-acetyltransferase</fullName>
    </submittedName>
</protein>
<dbReference type="SUPFAM" id="SSF55729">
    <property type="entry name" value="Acyl-CoA N-acyltransferases (Nat)"/>
    <property type="match status" value="2"/>
</dbReference>
<gene>
    <name evidence="4" type="ORF">HHL28_11905</name>
</gene>
<dbReference type="PANTHER" id="PTHR43420">
    <property type="entry name" value="ACETYLTRANSFERASE"/>
    <property type="match status" value="1"/>
</dbReference>
<keyword evidence="2" id="KW-0012">Acyltransferase</keyword>
<evidence type="ECO:0000313" key="5">
    <source>
        <dbReference type="Proteomes" id="UP000501891"/>
    </source>
</evidence>
<dbReference type="Pfam" id="PF00583">
    <property type="entry name" value="Acetyltransf_1"/>
    <property type="match status" value="1"/>
</dbReference>
<evidence type="ECO:0000256" key="1">
    <source>
        <dbReference type="ARBA" id="ARBA00022679"/>
    </source>
</evidence>
<organism evidence="4 5">
    <name type="scientific">Aerophototrophica crusticola</name>
    <dbReference type="NCBI Taxonomy" id="1709002"/>
    <lineage>
        <taxon>Bacteria</taxon>
        <taxon>Pseudomonadati</taxon>
        <taxon>Pseudomonadota</taxon>
        <taxon>Alphaproteobacteria</taxon>
        <taxon>Rhodospirillales</taxon>
        <taxon>Rhodospirillaceae</taxon>
        <taxon>Aerophototrophica</taxon>
    </lineage>
</organism>
<dbReference type="Pfam" id="PF13508">
    <property type="entry name" value="Acetyltransf_7"/>
    <property type="match status" value="1"/>
</dbReference>
<dbReference type="InterPro" id="IPR050680">
    <property type="entry name" value="YpeA/RimI_acetyltransf"/>
</dbReference>
<feature type="domain" description="N-acetyltransferase" evidence="3">
    <location>
        <begin position="1"/>
        <end position="146"/>
    </location>
</feature>
<name>A0A858R8C3_9PROT</name>
<evidence type="ECO:0000313" key="4">
    <source>
        <dbReference type="EMBL" id="QJE73700.1"/>
    </source>
</evidence>
<dbReference type="Gene3D" id="3.40.630.30">
    <property type="match status" value="2"/>
</dbReference>
<dbReference type="InterPro" id="IPR016181">
    <property type="entry name" value="Acyl_CoA_acyltransferase"/>
</dbReference>
<feature type="domain" description="N-acetyltransferase" evidence="3">
    <location>
        <begin position="148"/>
        <end position="294"/>
    </location>
</feature>
<keyword evidence="1" id="KW-0808">Transferase</keyword>
<evidence type="ECO:0000256" key="2">
    <source>
        <dbReference type="ARBA" id="ARBA00023315"/>
    </source>
</evidence>
<dbReference type="GO" id="GO:0016747">
    <property type="term" value="F:acyltransferase activity, transferring groups other than amino-acyl groups"/>
    <property type="evidence" value="ECO:0007669"/>
    <property type="project" value="InterPro"/>
</dbReference>
<evidence type="ECO:0000259" key="3">
    <source>
        <dbReference type="PROSITE" id="PS51186"/>
    </source>
</evidence>
<reference evidence="4" key="1">
    <citation type="submission" date="2020-04" db="EMBL/GenBank/DDBJ databases">
        <title>A desert anoxygenic phototrophic bacterium fixes CO2 using RubisCO under aerobic conditions.</title>
        <authorList>
            <person name="Tang K."/>
        </authorList>
    </citation>
    <scope>NUCLEOTIDE SEQUENCE [LARGE SCALE GENOMIC DNA]</scope>
    <source>
        <strain evidence="4">MIMtkB3</strain>
    </source>
</reference>
<dbReference type="PROSITE" id="PS51186">
    <property type="entry name" value="GNAT"/>
    <property type="match status" value="2"/>
</dbReference>
<dbReference type="AlphaFoldDB" id="A0A858R8C3"/>
<dbReference type="InterPro" id="IPR000182">
    <property type="entry name" value="GNAT_dom"/>
</dbReference>
<dbReference type="CDD" id="cd04301">
    <property type="entry name" value="NAT_SF"/>
    <property type="match status" value="1"/>
</dbReference>
<keyword evidence="5" id="KW-1185">Reference proteome</keyword>
<dbReference type="KEGG" id="acru:HHL28_11905"/>
<proteinExistence type="predicted"/>
<dbReference type="EMBL" id="CP051775">
    <property type="protein sequence ID" value="QJE73700.1"/>
    <property type="molecule type" value="Genomic_DNA"/>
</dbReference>
<sequence length="297" mass="32552">MPDSAFLSPAPRADIRFPADVEVARWLARESLRAEEAALGVARKRLGVFALDRAGHIVGGTVCLRQGGDLYLHLLWVEKARRGTGIGAALLLATEAAGLARGCTRVYLNTMDFQGPRFYPRFGYESVGVMPDFVYGQARHYLRKAAVVAEAPALPGGLTLLVTDHPTPEQEKAVDDGLTAHWLEHVDVHYQELSTTLRDHAGTALAALNGVVDGDWFTIVDLFVAPAHRGKGLVRRLLAETHAHVAHLGCRWSTVMPMDYQHPDVLARLGFAPVLRVDDYLLGHGRTWMRREIGGTA</sequence>